<keyword evidence="6" id="KW-0460">Magnesium</keyword>
<name>D0LG49_HALO1</name>
<dbReference type="InterPro" id="IPR027417">
    <property type="entry name" value="P-loop_NTPase"/>
</dbReference>
<dbReference type="EMBL" id="CP001804">
    <property type="protein sequence ID" value="ACY18074.1"/>
    <property type="molecule type" value="Genomic_DNA"/>
</dbReference>
<accession>D0LG49</accession>
<dbReference type="InterPro" id="IPR006073">
    <property type="entry name" value="GTP-bd"/>
</dbReference>
<proteinExistence type="inferred from homology"/>
<dbReference type="PANTHER" id="PTHR11649">
    <property type="entry name" value="MSS1/TRME-RELATED GTP-BINDING PROTEIN"/>
    <property type="match status" value="1"/>
</dbReference>
<evidence type="ECO:0000259" key="11">
    <source>
        <dbReference type="PROSITE" id="PS51706"/>
    </source>
</evidence>
<feature type="domain" description="EngB-type G" evidence="11">
    <location>
        <begin position="22"/>
        <end position="197"/>
    </location>
</feature>
<evidence type="ECO:0000313" key="13">
    <source>
        <dbReference type="Proteomes" id="UP000001880"/>
    </source>
</evidence>
<dbReference type="OrthoDB" id="9804921at2"/>
<dbReference type="RefSeq" id="WP_012830666.1">
    <property type="nucleotide sequence ID" value="NC_013440.1"/>
</dbReference>
<dbReference type="KEGG" id="hoh:Hoch_5592"/>
<dbReference type="Proteomes" id="UP000001880">
    <property type="component" value="Chromosome"/>
</dbReference>
<dbReference type="GO" id="GO:0005829">
    <property type="term" value="C:cytosol"/>
    <property type="evidence" value="ECO:0007669"/>
    <property type="project" value="TreeGrafter"/>
</dbReference>
<dbReference type="InterPro" id="IPR030393">
    <property type="entry name" value="G_ENGB_dom"/>
</dbReference>
<organism evidence="12 13">
    <name type="scientific">Haliangium ochraceum (strain DSM 14365 / JCM 11303 / SMP-2)</name>
    <dbReference type="NCBI Taxonomy" id="502025"/>
    <lineage>
        <taxon>Bacteria</taxon>
        <taxon>Pseudomonadati</taxon>
        <taxon>Myxococcota</taxon>
        <taxon>Polyangia</taxon>
        <taxon>Haliangiales</taxon>
        <taxon>Kofleriaceae</taxon>
        <taxon>Haliangium</taxon>
    </lineage>
</organism>
<dbReference type="Gene3D" id="3.40.50.300">
    <property type="entry name" value="P-loop containing nucleotide triphosphate hydrolases"/>
    <property type="match status" value="1"/>
</dbReference>
<keyword evidence="7 10" id="KW-0342">GTP-binding</keyword>
<evidence type="ECO:0000256" key="8">
    <source>
        <dbReference type="ARBA" id="ARBA00023210"/>
    </source>
</evidence>
<dbReference type="NCBIfam" id="TIGR03598">
    <property type="entry name" value="GTPase_YsxC"/>
    <property type="match status" value="1"/>
</dbReference>
<comment type="cofactor">
    <cofactor evidence="1">
        <name>Mg(2+)</name>
        <dbReference type="ChEBI" id="CHEBI:18420"/>
    </cofactor>
</comment>
<evidence type="ECO:0000256" key="5">
    <source>
        <dbReference type="ARBA" id="ARBA00022741"/>
    </source>
</evidence>
<evidence type="ECO:0000256" key="4">
    <source>
        <dbReference type="ARBA" id="ARBA00022723"/>
    </source>
</evidence>
<dbReference type="PANTHER" id="PTHR11649:SF13">
    <property type="entry name" value="ENGB-TYPE G DOMAIN-CONTAINING PROTEIN"/>
    <property type="match status" value="1"/>
</dbReference>
<protein>
    <recommendedName>
        <fullName evidence="10">Probable GTP-binding protein EngB</fullName>
    </recommendedName>
</protein>
<dbReference type="CDD" id="cd01876">
    <property type="entry name" value="YihA_EngB"/>
    <property type="match status" value="1"/>
</dbReference>
<evidence type="ECO:0000256" key="1">
    <source>
        <dbReference type="ARBA" id="ARBA00001946"/>
    </source>
</evidence>
<sequence length="198" mass="21718">MKPKSAEFVTSAAKPSQFPAPTLPEIAFAGRSNVGKSSLINTLVDIAGLARTSRTPGRTRLVNWFQIVPAKGKPMLFVDLPGYGYAKVPTAMRASWRPLIEDYLSDRATLRALVVLIDARRGAQEEEIDLLDWLRSAEVPAITVVTKADKLSKNKRKPAAAEIQRDLGLRRPPILFSSLSGDGLNDLWQAIARKVSAR</sequence>
<evidence type="ECO:0000256" key="7">
    <source>
        <dbReference type="ARBA" id="ARBA00023134"/>
    </source>
</evidence>
<keyword evidence="13" id="KW-1185">Reference proteome</keyword>
<keyword evidence="5 10" id="KW-0547">Nucleotide-binding</keyword>
<evidence type="ECO:0000256" key="9">
    <source>
        <dbReference type="ARBA" id="ARBA00023306"/>
    </source>
</evidence>
<dbReference type="eggNOG" id="COG0218">
    <property type="taxonomic scope" value="Bacteria"/>
</dbReference>
<dbReference type="SUPFAM" id="SSF52540">
    <property type="entry name" value="P-loop containing nucleoside triphosphate hydrolases"/>
    <property type="match status" value="1"/>
</dbReference>
<dbReference type="InterPro" id="IPR019987">
    <property type="entry name" value="GTP-bd_ribosome_bio_YsxC"/>
</dbReference>
<comment type="function">
    <text evidence="10">Necessary for normal cell division and for the maintenance of normal septation.</text>
</comment>
<dbReference type="PROSITE" id="PS51706">
    <property type="entry name" value="G_ENGB"/>
    <property type="match status" value="1"/>
</dbReference>
<keyword evidence="9 10" id="KW-0131">Cell cycle</keyword>
<dbReference type="HOGENOM" id="CLU_033732_3_0_7"/>
<dbReference type="Pfam" id="PF01926">
    <property type="entry name" value="MMR_HSR1"/>
    <property type="match status" value="1"/>
</dbReference>
<dbReference type="GO" id="GO:0000917">
    <property type="term" value="P:division septum assembly"/>
    <property type="evidence" value="ECO:0007669"/>
    <property type="project" value="UniProtKB-KW"/>
</dbReference>
<evidence type="ECO:0000256" key="3">
    <source>
        <dbReference type="ARBA" id="ARBA00022618"/>
    </source>
</evidence>
<evidence type="ECO:0000256" key="6">
    <source>
        <dbReference type="ARBA" id="ARBA00022842"/>
    </source>
</evidence>
<comment type="similarity">
    <text evidence="2 10">Belongs to the TRAFAC class TrmE-Era-EngA-EngB-Septin-like GTPase superfamily. EngB GTPase family.</text>
</comment>
<evidence type="ECO:0000313" key="12">
    <source>
        <dbReference type="EMBL" id="ACY18074.1"/>
    </source>
</evidence>
<dbReference type="AlphaFoldDB" id="D0LG49"/>
<evidence type="ECO:0000256" key="10">
    <source>
        <dbReference type="HAMAP-Rule" id="MF_00321"/>
    </source>
</evidence>
<reference evidence="12 13" key="1">
    <citation type="journal article" date="2010" name="Stand. Genomic Sci.">
        <title>Complete genome sequence of Haliangium ochraceum type strain (SMP-2).</title>
        <authorList>
            <consortium name="US DOE Joint Genome Institute (JGI-PGF)"/>
            <person name="Ivanova N."/>
            <person name="Daum C."/>
            <person name="Lang E."/>
            <person name="Abt B."/>
            <person name="Kopitz M."/>
            <person name="Saunders E."/>
            <person name="Lapidus A."/>
            <person name="Lucas S."/>
            <person name="Glavina Del Rio T."/>
            <person name="Nolan M."/>
            <person name="Tice H."/>
            <person name="Copeland A."/>
            <person name="Cheng J.F."/>
            <person name="Chen F."/>
            <person name="Bruce D."/>
            <person name="Goodwin L."/>
            <person name="Pitluck S."/>
            <person name="Mavromatis K."/>
            <person name="Pati A."/>
            <person name="Mikhailova N."/>
            <person name="Chen A."/>
            <person name="Palaniappan K."/>
            <person name="Land M."/>
            <person name="Hauser L."/>
            <person name="Chang Y.J."/>
            <person name="Jeffries C.D."/>
            <person name="Detter J.C."/>
            <person name="Brettin T."/>
            <person name="Rohde M."/>
            <person name="Goker M."/>
            <person name="Bristow J."/>
            <person name="Markowitz V."/>
            <person name="Eisen J.A."/>
            <person name="Hugenholtz P."/>
            <person name="Kyrpides N.C."/>
            <person name="Klenk H.P."/>
        </authorList>
    </citation>
    <scope>NUCLEOTIDE SEQUENCE [LARGE SCALE GENOMIC DNA]</scope>
    <source>
        <strain evidence="13">DSM 14365 / CIP 107738 / JCM 11303 / AJ 13395 / SMP-2</strain>
    </source>
</reference>
<gene>
    <name evidence="10" type="primary">engB</name>
    <name evidence="12" type="ordered locus">Hoch_5592</name>
</gene>
<keyword evidence="8 10" id="KW-0717">Septation</keyword>
<dbReference type="STRING" id="502025.Hoch_5592"/>
<dbReference type="GO" id="GO:0005525">
    <property type="term" value="F:GTP binding"/>
    <property type="evidence" value="ECO:0007669"/>
    <property type="project" value="UniProtKB-UniRule"/>
</dbReference>
<keyword evidence="3 10" id="KW-0132">Cell division</keyword>
<keyword evidence="4" id="KW-0479">Metal-binding</keyword>
<dbReference type="HAMAP" id="MF_00321">
    <property type="entry name" value="GTPase_EngB"/>
    <property type="match status" value="1"/>
</dbReference>
<evidence type="ECO:0000256" key="2">
    <source>
        <dbReference type="ARBA" id="ARBA00009638"/>
    </source>
</evidence>
<dbReference type="GO" id="GO:0046872">
    <property type="term" value="F:metal ion binding"/>
    <property type="evidence" value="ECO:0007669"/>
    <property type="project" value="UniProtKB-KW"/>
</dbReference>